<name>D4U215_9ACTO</name>
<dbReference type="Proteomes" id="UP000003150">
    <property type="component" value="Unassembled WGS sequence"/>
</dbReference>
<dbReference type="HOGENOM" id="CLU_2821366_0_0_11"/>
<evidence type="ECO:0000313" key="1">
    <source>
        <dbReference type="EMBL" id="EFF78820.1"/>
    </source>
</evidence>
<gene>
    <name evidence="1" type="ORF">HMPREF0970_02268</name>
</gene>
<organism evidence="1 2">
    <name type="scientific">Schaalia odontolytica F0309</name>
    <dbReference type="NCBI Taxonomy" id="649742"/>
    <lineage>
        <taxon>Bacteria</taxon>
        <taxon>Bacillati</taxon>
        <taxon>Actinomycetota</taxon>
        <taxon>Actinomycetes</taxon>
        <taxon>Actinomycetales</taxon>
        <taxon>Actinomycetaceae</taxon>
        <taxon>Schaalia</taxon>
    </lineage>
</organism>
<dbReference type="EMBL" id="ACYT02000084">
    <property type="protein sequence ID" value="EFF78820.1"/>
    <property type="molecule type" value="Genomic_DNA"/>
</dbReference>
<reference evidence="1 2" key="1">
    <citation type="submission" date="2009-10" db="EMBL/GenBank/DDBJ databases">
        <authorList>
            <person name="Weinstock G."/>
            <person name="Sodergren E."/>
            <person name="Clifton S."/>
            <person name="Fulton L."/>
            <person name="Fulton B."/>
            <person name="Courtney L."/>
            <person name="Fronick C."/>
            <person name="Harrison M."/>
            <person name="Strong C."/>
            <person name="Farmer C."/>
            <person name="Delahaunty K."/>
            <person name="Markovic C."/>
            <person name="Hall O."/>
            <person name="Minx P."/>
            <person name="Tomlinson C."/>
            <person name="Mitreva M."/>
            <person name="Nelson J."/>
            <person name="Hou S."/>
            <person name="Wollam A."/>
            <person name="Pepin K.H."/>
            <person name="Johnson M."/>
            <person name="Bhonagiri V."/>
            <person name="Nash W.E."/>
            <person name="Warren W."/>
            <person name="Chinwalla A."/>
            <person name="Mardis E.R."/>
            <person name="Wilson R.K."/>
        </authorList>
    </citation>
    <scope>NUCLEOTIDE SEQUENCE [LARGE SCALE GENOMIC DNA]</scope>
    <source>
        <strain evidence="1 2">F0309</strain>
    </source>
</reference>
<sequence>MTMASLRADPSVVVTCQTIAHPDAPLVMMENAWPLQIIATTRHQFDARVRPEALTSADEEVSRVISTRVAGHL</sequence>
<evidence type="ECO:0000313" key="2">
    <source>
        <dbReference type="Proteomes" id="UP000003150"/>
    </source>
</evidence>
<dbReference type="AlphaFoldDB" id="D4U215"/>
<proteinExistence type="predicted"/>
<accession>D4U215</accession>
<protein>
    <submittedName>
        <fullName evidence="1">Uncharacterized protein</fullName>
    </submittedName>
</protein>
<comment type="caution">
    <text evidence="1">The sequence shown here is derived from an EMBL/GenBank/DDBJ whole genome shotgun (WGS) entry which is preliminary data.</text>
</comment>